<dbReference type="EMBL" id="BMPF01000001">
    <property type="protein sequence ID" value="GGL21871.1"/>
    <property type="molecule type" value="Genomic_DNA"/>
</dbReference>
<dbReference type="Gene3D" id="3.30.1360.190">
    <property type="match status" value="1"/>
</dbReference>
<feature type="region of interest" description="Disordered" evidence="1">
    <location>
        <begin position="87"/>
        <end position="132"/>
    </location>
</feature>
<evidence type="ECO:0000259" key="3">
    <source>
        <dbReference type="Pfam" id="PF18069"/>
    </source>
</evidence>
<dbReference type="AlphaFoldDB" id="A0A830F8K8"/>
<dbReference type="InterPro" id="IPR055772">
    <property type="entry name" value="DUF7348"/>
</dbReference>
<evidence type="ECO:0000259" key="4">
    <source>
        <dbReference type="Pfam" id="PF24039"/>
    </source>
</evidence>
<dbReference type="Pfam" id="PF18069">
    <property type="entry name" value="DR2241"/>
    <property type="match status" value="1"/>
</dbReference>
<dbReference type="Proteomes" id="UP000628840">
    <property type="component" value="Unassembled WGS sequence"/>
</dbReference>
<dbReference type="Pfam" id="PF24039">
    <property type="entry name" value="DUF7348"/>
    <property type="match status" value="1"/>
</dbReference>
<reference evidence="5 6" key="1">
    <citation type="journal article" date="2019" name="Int. J. Syst. Evol. Microbiol.">
        <title>The Global Catalogue of Microorganisms (GCM) 10K type strain sequencing project: providing services to taxonomists for standard genome sequencing and annotation.</title>
        <authorList>
            <consortium name="The Broad Institute Genomics Platform"/>
            <consortium name="The Broad Institute Genome Sequencing Center for Infectious Disease"/>
            <person name="Wu L."/>
            <person name="Ma J."/>
        </authorList>
    </citation>
    <scope>NUCLEOTIDE SEQUENCE [LARGE SCALE GENOMIC DNA]</scope>
    <source>
        <strain evidence="5 6">JCM 19585</strain>
    </source>
</reference>
<gene>
    <name evidence="5" type="ORF">GCM10009037_01490</name>
</gene>
<evidence type="ECO:0000313" key="6">
    <source>
        <dbReference type="Proteomes" id="UP000628840"/>
    </source>
</evidence>
<evidence type="ECO:0000313" key="5">
    <source>
        <dbReference type="EMBL" id="GGL21871.1"/>
    </source>
</evidence>
<keyword evidence="6" id="KW-1185">Reference proteome</keyword>
<feature type="domain" description="DR2241 stabilising" evidence="3">
    <location>
        <begin position="124"/>
        <end position="234"/>
    </location>
</feature>
<dbReference type="Pfam" id="PF18009">
    <property type="entry name" value="Fer4_23"/>
    <property type="match status" value="1"/>
</dbReference>
<dbReference type="RefSeq" id="WP_188876579.1">
    <property type="nucleotide sequence ID" value="NZ_BMPF01000001.1"/>
</dbReference>
<dbReference type="InterPro" id="IPR041181">
    <property type="entry name" value="DR2241_middle"/>
</dbReference>
<proteinExistence type="predicted"/>
<dbReference type="OrthoDB" id="194676at2157"/>
<sequence>MSDGVAALMEAATDGVDFDGLIVENTAYGYRFETPEVSKRGIDASELAALADGDPYVRNWRYWEETVGGHGTARRAFLRWLEGAADANAPDAPETDESAAHAEPDDGGETDEDGADDGEATDVNARMDALSDGGRTRTWGELRIRVRLAEGGARVYDVRHHEDAEADPAALDTYRDPLDARELVKHDDDGRYRPLSTAPSLPHGWRFVDLSGDDLVDTVGFVYPATVENWYREREGDLDVTHWRETADRQSGIYGVVSELPDEALAWAAEACCVDSQCLKRREWDHDAEHDLDVPRGDGEFPCREPCSLFVAAARKFTYLEQEDEHTYELTLTESELEQLGDLLDAVADGRTEEIREADVGDGANRYRARYLRAKRGTDLAD</sequence>
<evidence type="ECO:0000259" key="2">
    <source>
        <dbReference type="Pfam" id="PF18009"/>
    </source>
</evidence>
<organism evidence="5 6">
    <name type="scientific">Halarchaeum grantii</name>
    <dbReference type="NCBI Taxonomy" id="1193105"/>
    <lineage>
        <taxon>Archaea</taxon>
        <taxon>Methanobacteriati</taxon>
        <taxon>Methanobacteriota</taxon>
        <taxon>Stenosarchaea group</taxon>
        <taxon>Halobacteria</taxon>
        <taxon>Halobacteriales</taxon>
        <taxon>Halobacteriaceae</taxon>
    </lineage>
</organism>
<feature type="compositionally biased region" description="Acidic residues" evidence="1">
    <location>
        <begin position="105"/>
        <end position="120"/>
    </location>
</feature>
<evidence type="ECO:0000256" key="1">
    <source>
        <dbReference type="SAM" id="MobiDB-lite"/>
    </source>
</evidence>
<comment type="caution">
    <text evidence="5">The sequence shown here is derived from an EMBL/GenBank/DDBJ whole genome shotgun (WGS) entry which is preliminary data.</text>
</comment>
<accession>A0A830F8K8</accession>
<feature type="domain" description="DR2241 4Fe-4S iron-sulfur cluster binding" evidence="2">
    <location>
        <begin position="235"/>
        <end position="316"/>
    </location>
</feature>
<name>A0A830F8K8_9EURY</name>
<dbReference type="Gene3D" id="3.30.70.2320">
    <property type="match status" value="1"/>
</dbReference>
<feature type="domain" description="DUF7348" evidence="4">
    <location>
        <begin position="3"/>
        <end position="68"/>
    </location>
</feature>
<dbReference type="InterPro" id="IPR041346">
    <property type="entry name" value="DR2241_Fer4"/>
</dbReference>
<protein>
    <submittedName>
        <fullName evidence="5">Uncharacterized protein</fullName>
    </submittedName>
</protein>